<feature type="region of interest" description="Disordered" evidence="1">
    <location>
        <begin position="20"/>
        <end position="56"/>
    </location>
</feature>
<reference evidence="2" key="7">
    <citation type="journal article" date="2005" name="Science">
        <title>The Transcriptional Landscape of the Mammalian Genome.</title>
        <authorList>
            <consortium name="The FANTOM Consortium"/>
            <consortium name="Riken Genome Exploration Research Group and Genome Science Group (Genome Network Project Core Group)"/>
        </authorList>
    </citation>
    <scope>NUCLEOTIDE SEQUENCE</scope>
    <source>
        <strain evidence="2">C57BL/6J</strain>
        <tissue evidence="2">Stomach</tissue>
    </source>
</reference>
<reference evidence="2" key="8">
    <citation type="journal article" date="2005" name="Science">
        <title>Antisense Transcription in the Mammalian Transcriptome.</title>
        <authorList>
            <consortium name="RIKEN Genome Exploration Research Group and Genome Science Group (Genome Network Project Core Group) and the FANTOM Consortium"/>
        </authorList>
    </citation>
    <scope>NUCLEOTIDE SEQUENCE</scope>
    <source>
        <strain evidence="2">C57BL/6J</strain>
        <tissue evidence="2">Stomach</tissue>
    </source>
</reference>
<protein>
    <submittedName>
        <fullName evidence="2">Uncharacterized protein</fullName>
    </submittedName>
</protein>
<organism evidence="2">
    <name type="scientific">Mus musculus</name>
    <name type="common">Mouse</name>
    <dbReference type="NCBI Taxonomy" id="10090"/>
    <lineage>
        <taxon>Eukaryota</taxon>
        <taxon>Metazoa</taxon>
        <taxon>Chordata</taxon>
        <taxon>Craniata</taxon>
        <taxon>Vertebrata</taxon>
        <taxon>Euteleostomi</taxon>
        <taxon>Mammalia</taxon>
        <taxon>Eutheria</taxon>
        <taxon>Euarchontoglires</taxon>
        <taxon>Glires</taxon>
        <taxon>Rodentia</taxon>
        <taxon>Myomorpha</taxon>
        <taxon>Muroidea</taxon>
        <taxon>Muridae</taxon>
        <taxon>Murinae</taxon>
        <taxon>Mus</taxon>
        <taxon>Mus</taxon>
    </lineage>
</organism>
<reference evidence="2" key="6">
    <citation type="journal article" date="2002" name="Nature">
        <title>Analysis of the mouse transcriptome based on functional annotation of 60,770 full-length cDNAs.</title>
        <authorList>
            <consortium name="The FANTOM Consortium and the RIKEN Genome Exploration Research Group Phase I and II Team"/>
        </authorList>
    </citation>
    <scope>NUCLEOTIDE SEQUENCE</scope>
    <source>
        <strain evidence="2">C57BL/6J</strain>
        <tissue evidence="2">Stomach</tissue>
    </source>
</reference>
<dbReference type="AGR" id="MGI:1919546"/>
<dbReference type="AlphaFoldDB" id="Q9CVB4"/>
<dbReference type="MGI" id="MGI:1919546">
    <property type="gene designation" value="Rusc1"/>
</dbReference>
<reference evidence="2" key="2">
    <citation type="journal article" date="2000" name="Genome Res.">
        <title>Normalization and subtraction of cap-trapper-selected cDNAs to prepare full-length cDNA libraries for rapid discovery of new genes.</title>
        <authorList>
            <person name="Carninci P."/>
            <person name="Shibata Y."/>
            <person name="Hayatsu N."/>
            <person name="Sugahara Y."/>
            <person name="Shibata K."/>
            <person name="Itoh M."/>
            <person name="Konno H."/>
            <person name="Okazaki Y."/>
            <person name="Muramatsu M."/>
            <person name="Hayashizaki Y."/>
        </authorList>
    </citation>
    <scope>NUCLEOTIDE SEQUENCE</scope>
    <source>
        <strain evidence="2">C57BL/6J</strain>
        <tissue evidence="2">Stomach</tissue>
    </source>
</reference>
<dbReference type="EMBL" id="AK008817">
    <property type="protein sequence ID" value="BAB25911.2"/>
    <property type="molecule type" value="mRNA"/>
</dbReference>
<reference evidence="2" key="4">
    <citation type="submission" date="2000-07" db="EMBL/GenBank/DDBJ databases">
        <authorList>
            <person name="Adachi J."/>
            <person name="Aizawa K."/>
            <person name="Akahira S."/>
            <person name="Akimura T."/>
            <person name="Arai A."/>
            <person name="Aono H."/>
            <person name="Arakawa T."/>
            <person name="Bono H."/>
            <person name="Carninci P."/>
            <person name="Fukuda S."/>
            <person name="Fukunishi Y."/>
            <person name="Furuno M."/>
            <person name="Hanagaki T."/>
            <person name="Hara A."/>
            <person name="Hayatsu N."/>
            <person name="Hiramoto K."/>
            <person name="Hiraoka T."/>
            <person name="Hori F."/>
            <person name="Imotani K."/>
            <person name="Ishii Y."/>
            <person name="Itoh M."/>
            <person name="Izawa M."/>
            <person name="Kasukawa T."/>
            <person name="Kato H."/>
            <person name="Kawai J."/>
            <person name="Kojima Y."/>
            <person name="Konno H."/>
            <person name="Kouda M."/>
            <person name="Koya S."/>
            <person name="Kurihara C."/>
            <person name="Matsuyama T."/>
            <person name="Miyazaki A."/>
            <person name="Nishi K."/>
            <person name="Nomura K."/>
            <person name="Numazaki R."/>
            <person name="Ohno M."/>
            <person name="Okazaki Y."/>
            <person name="Okido T."/>
            <person name="Owa C."/>
            <person name="Saito H."/>
            <person name="Saito R."/>
            <person name="Sakai C."/>
            <person name="Sakai K."/>
            <person name="Sano H."/>
            <person name="Sasaki D."/>
            <person name="Shibata K."/>
            <person name="Shibata Y."/>
            <person name="Shinagawa A."/>
            <person name="Shiraki T."/>
            <person name="Sogabe Y."/>
            <person name="Suzuki H."/>
            <person name="Tagami M."/>
            <person name="Tagawa A."/>
            <person name="Takahashi F."/>
            <person name="Tanaka T."/>
            <person name="Tejima Y."/>
            <person name="Toya T."/>
            <person name="Yamamura T."/>
            <person name="Yasunishi A."/>
            <person name="Yoshida K."/>
            <person name="Yoshino M."/>
            <person name="Muramatsu M."/>
            <person name="Hayashizaki Y."/>
        </authorList>
    </citation>
    <scope>NUCLEOTIDE SEQUENCE</scope>
    <source>
        <strain evidence="2">C57BL/6J</strain>
        <tissue evidence="2">Stomach</tissue>
    </source>
</reference>
<reference evidence="2" key="5">
    <citation type="journal article" date="2001" name="Nature">
        <title>Functional annotation of a full-length mouse cDNA collection.</title>
        <authorList>
            <consortium name="The RIKEN Genome Exploration Research Group Phase II Team and the FANTOM Consortium"/>
        </authorList>
    </citation>
    <scope>NUCLEOTIDE SEQUENCE</scope>
    <source>
        <strain evidence="2">C57BL/6J</strain>
        <tissue evidence="2">Stomach</tissue>
    </source>
</reference>
<feature type="compositionally biased region" description="Pro residues" evidence="1">
    <location>
        <begin position="20"/>
        <end position="36"/>
    </location>
</feature>
<sequence length="94" mass="10527">LAWPAPNWHCCYPRSFPEVAPSPPRRPYPARFPPPRCQHHRVRRPPLAGPEGHHLRPGNCAVPGRLPVFPGLSGCGWQKPRVGLASCRSRRKVS</sequence>
<evidence type="ECO:0000313" key="2">
    <source>
        <dbReference type="EMBL" id="BAB25911.2"/>
    </source>
</evidence>
<name>Q9CVB4_MOUSE</name>
<evidence type="ECO:0000256" key="1">
    <source>
        <dbReference type="SAM" id="MobiDB-lite"/>
    </source>
</evidence>
<reference evidence="2" key="1">
    <citation type="journal article" date="1999" name="Methods Enzymol.">
        <title>High-efficiency full-length cDNA cloning.</title>
        <authorList>
            <person name="Carninci P."/>
            <person name="Hayashizaki Y."/>
        </authorList>
    </citation>
    <scope>NUCLEOTIDE SEQUENCE</scope>
    <source>
        <strain evidence="2">C57BL/6J</strain>
        <tissue evidence="2">Stomach</tissue>
    </source>
</reference>
<feature type="non-terminal residue" evidence="2">
    <location>
        <position position="1"/>
    </location>
</feature>
<evidence type="ECO:0000313" key="3">
    <source>
        <dbReference type="MGI" id="MGI:1919546"/>
    </source>
</evidence>
<reference evidence="2" key="3">
    <citation type="journal article" date="2000" name="Genome Res.">
        <title>RIKEN integrated sequence analysis (RISA) system--384-format sequencing pipeline with 384 multicapillary sequencer.</title>
        <authorList>
            <person name="Shibata K."/>
            <person name="Itoh M."/>
            <person name="Aizawa K."/>
            <person name="Nagaoka S."/>
            <person name="Sasaki N."/>
            <person name="Carninci P."/>
            <person name="Konno H."/>
            <person name="Akiyama J."/>
            <person name="Nishi K."/>
            <person name="Kitsunai T."/>
            <person name="Tashiro H."/>
            <person name="Itoh M."/>
            <person name="Sumi N."/>
            <person name="Ishii Y."/>
            <person name="Nakamura S."/>
            <person name="Hazama M."/>
            <person name="Nishine T."/>
            <person name="Harada A."/>
            <person name="Yamamoto R."/>
            <person name="Matsumoto H."/>
            <person name="Sakaguchi S."/>
            <person name="Ikegami T."/>
            <person name="Kashiwagi K."/>
            <person name="Fujiwake S."/>
            <person name="Inoue K."/>
            <person name="Togawa Y."/>
            <person name="Izawa M."/>
            <person name="Ohara E."/>
            <person name="Watahiki M."/>
            <person name="Yoneda Y."/>
            <person name="Ishikawa T."/>
            <person name="Ozawa K."/>
            <person name="Tanaka T."/>
            <person name="Matsuura S."/>
            <person name="Kawai J."/>
            <person name="Okazaki Y."/>
            <person name="Muramatsu M."/>
            <person name="Inoue Y."/>
            <person name="Kira A."/>
            <person name="Hayashizaki Y."/>
        </authorList>
    </citation>
    <scope>NUCLEOTIDE SEQUENCE</scope>
    <source>
        <strain evidence="2">C57BL/6J</strain>
        <tissue evidence="2">Stomach</tissue>
    </source>
</reference>
<gene>
    <name evidence="3" type="primary">Rusc1</name>
</gene>
<accession>Q9CVB4</accession>
<proteinExistence type="evidence at transcript level"/>